<keyword evidence="1" id="KW-0472">Membrane</keyword>
<keyword evidence="1" id="KW-0812">Transmembrane</keyword>
<organism evidence="2 3">
    <name type="scientific">Chelativorans composti</name>
    <dbReference type="NCBI Taxonomy" id="768533"/>
    <lineage>
        <taxon>Bacteria</taxon>
        <taxon>Pseudomonadati</taxon>
        <taxon>Pseudomonadota</taxon>
        <taxon>Alphaproteobacteria</taxon>
        <taxon>Hyphomicrobiales</taxon>
        <taxon>Phyllobacteriaceae</taxon>
        <taxon>Chelativorans</taxon>
    </lineage>
</organism>
<dbReference type="EMBL" id="JBHUIR010000059">
    <property type="protein sequence ID" value="MFD2261098.1"/>
    <property type="molecule type" value="Genomic_DNA"/>
</dbReference>
<feature type="transmembrane region" description="Helical" evidence="1">
    <location>
        <begin position="12"/>
        <end position="31"/>
    </location>
</feature>
<evidence type="ECO:0000313" key="3">
    <source>
        <dbReference type="Proteomes" id="UP001597373"/>
    </source>
</evidence>
<accession>A0ABW5DJ45</accession>
<comment type="caution">
    <text evidence="2">The sequence shown here is derived from an EMBL/GenBank/DDBJ whole genome shotgun (WGS) entry which is preliminary data.</text>
</comment>
<protein>
    <submittedName>
        <fullName evidence="2">Uncharacterized protein</fullName>
    </submittedName>
</protein>
<evidence type="ECO:0000313" key="2">
    <source>
        <dbReference type="EMBL" id="MFD2261098.1"/>
    </source>
</evidence>
<gene>
    <name evidence="2" type="ORF">ACFSMZ_15215</name>
</gene>
<sequence>MADTPSMTITPAKVGFVLSLVTTVTVGWNAVSYFKAIEQKNFEQDQAIQSLKESGIRLERSTDRLTSETGQLRIAVERLTTIIDRIEQNTRQ</sequence>
<reference evidence="3" key="1">
    <citation type="journal article" date="2019" name="Int. J. Syst. Evol. Microbiol.">
        <title>The Global Catalogue of Microorganisms (GCM) 10K type strain sequencing project: providing services to taxonomists for standard genome sequencing and annotation.</title>
        <authorList>
            <consortium name="The Broad Institute Genomics Platform"/>
            <consortium name="The Broad Institute Genome Sequencing Center for Infectious Disease"/>
            <person name="Wu L."/>
            <person name="Ma J."/>
        </authorList>
    </citation>
    <scope>NUCLEOTIDE SEQUENCE [LARGE SCALE GENOMIC DNA]</scope>
    <source>
        <strain evidence="3">KCTC 23707</strain>
    </source>
</reference>
<dbReference type="Proteomes" id="UP001597373">
    <property type="component" value="Unassembled WGS sequence"/>
</dbReference>
<name>A0ABW5DJ45_9HYPH</name>
<proteinExistence type="predicted"/>
<keyword evidence="3" id="KW-1185">Reference proteome</keyword>
<dbReference type="RefSeq" id="WP_345098505.1">
    <property type="nucleotide sequence ID" value="NZ_BAABGS010000017.1"/>
</dbReference>
<keyword evidence="1" id="KW-1133">Transmembrane helix</keyword>
<evidence type="ECO:0000256" key="1">
    <source>
        <dbReference type="SAM" id="Phobius"/>
    </source>
</evidence>